<keyword evidence="3" id="KW-1185">Reference proteome</keyword>
<protein>
    <submittedName>
        <fullName evidence="2">Uncharacterized protein</fullName>
    </submittedName>
</protein>
<dbReference type="Proteomes" id="UP000265715">
    <property type="component" value="Unassembled WGS sequence"/>
</dbReference>
<keyword evidence="1" id="KW-1133">Transmembrane helix</keyword>
<proteinExistence type="predicted"/>
<name>A0A399EC11_9DEIN</name>
<feature type="transmembrane region" description="Helical" evidence="1">
    <location>
        <begin position="92"/>
        <end position="109"/>
    </location>
</feature>
<evidence type="ECO:0000256" key="1">
    <source>
        <dbReference type="SAM" id="Phobius"/>
    </source>
</evidence>
<feature type="transmembrane region" description="Helical" evidence="1">
    <location>
        <begin position="63"/>
        <end position="80"/>
    </location>
</feature>
<dbReference type="AlphaFoldDB" id="A0A399EC11"/>
<feature type="transmembrane region" description="Helical" evidence="1">
    <location>
        <begin position="6"/>
        <end position="28"/>
    </location>
</feature>
<keyword evidence="1" id="KW-0812">Transmembrane</keyword>
<gene>
    <name evidence="2" type="ORF">Mterra_03475</name>
</gene>
<accession>A0A399EC11</accession>
<comment type="caution">
    <text evidence="2">The sequence shown here is derived from an EMBL/GenBank/DDBJ whole genome shotgun (WGS) entry which is preliminary data.</text>
</comment>
<feature type="transmembrane region" description="Helical" evidence="1">
    <location>
        <begin position="40"/>
        <end position="57"/>
    </location>
</feature>
<reference evidence="2 3" key="1">
    <citation type="submission" date="2018-08" db="EMBL/GenBank/DDBJ databases">
        <title>Meiothermus terrae DSM 26712 genome sequencing project.</title>
        <authorList>
            <person name="Da Costa M.S."/>
            <person name="Albuquerque L."/>
            <person name="Raposo P."/>
            <person name="Froufe H.J.C."/>
            <person name="Barroso C.S."/>
            <person name="Egas C."/>
        </authorList>
    </citation>
    <scope>NUCLEOTIDE SEQUENCE [LARGE SCALE GENOMIC DNA]</scope>
    <source>
        <strain evidence="2 3">DSM 26712</strain>
    </source>
</reference>
<sequence>MGVILLGVVVATVLFSCVIAAGYYRSVYGVVRNPATNRRLDAWLVLFVPLLALLLVLDARLEPPVFVSGLVWAGAVWLYERATGGGRRHWRLLALALALLAPLPLLGVSPDWMMSLFLGVLGLGYAACGMLDHLELTRILPPVKDDDGTAL</sequence>
<keyword evidence="1" id="KW-0472">Membrane</keyword>
<evidence type="ECO:0000313" key="3">
    <source>
        <dbReference type="Proteomes" id="UP000265715"/>
    </source>
</evidence>
<dbReference type="EMBL" id="QXDL01000220">
    <property type="protein sequence ID" value="RIH80709.1"/>
    <property type="molecule type" value="Genomic_DNA"/>
</dbReference>
<evidence type="ECO:0000313" key="2">
    <source>
        <dbReference type="EMBL" id="RIH80709.1"/>
    </source>
</evidence>
<organism evidence="2 3">
    <name type="scientific">Calidithermus terrae</name>
    <dbReference type="NCBI Taxonomy" id="1408545"/>
    <lineage>
        <taxon>Bacteria</taxon>
        <taxon>Thermotogati</taxon>
        <taxon>Deinococcota</taxon>
        <taxon>Deinococci</taxon>
        <taxon>Thermales</taxon>
        <taxon>Thermaceae</taxon>
        <taxon>Calidithermus</taxon>
    </lineage>
</organism>